<dbReference type="EMBL" id="KV745839">
    <property type="protein sequence ID" value="OCK73300.1"/>
    <property type="molecule type" value="Genomic_DNA"/>
</dbReference>
<accession>A0A8E2DX18</accession>
<sequence>MFTLNIATGLFNTFVFWHLGNSKVNMQSRLFSTLMALTICPPLTQQLQPRRLGMRSIYQSREGNWNIYSWVAFVCGAILSKYRIGSLRGRYIVSTSTTLFCRKVFC</sequence>
<evidence type="ECO:0000313" key="2">
    <source>
        <dbReference type="Proteomes" id="UP000250266"/>
    </source>
</evidence>
<gene>
    <name evidence="1" type="ORF">K432DRAFT_5607</name>
</gene>
<dbReference type="OrthoDB" id="245989at2759"/>
<organism evidence="1 2">
    <name type="scientific">Lepidopterella palustris CBS 459.81</name>
    <dbReference type="NCBI Taxonomy" id="1314670"/>
    <lineage>
        <taxon>Eukaryota</taxon>
        <taxon>Fungi</taxon>
        <taxon>Dikarya</taxon>
        <taxon>Ascomycota</taxon>
        <taxon>Pezizomycotina</taxon>
        <taxon>Dothideomycetes</taxon>
        <taxon>Pleosporomycetidae</taxon>
        <taxon>Mytilinidiales</taxon>
        <taxon>Argynnaceae</taxon>
        <taxon>Lepidopterella</taxon>
    </lineage>
</organism>
<dbReference type="AlphaFoldDB" id="A0A8E2DX18"/>
<reference evidence="1 2" key="1">
    <citation type="journal article" date="2016" name="Nat. Commun.">
        <title>Ectomycorrhizal ecology is imprinted in the genome of the dominant symbiotic fungus Cenococcum geophilum.</title>
        <authorList>
            <consortium name="DOE Joint Genome Institute"/>
            <person name="Peter M."/>
            <person name="Kohler A."/>
            <person name="Ohm R.A."/>
            <person name="Kuo A."/>
            <person name="Krutzmann J."/>
            <person name="Morin E."/>
            <person name="Arend M."/>
            <person name="Barry K.W."/>
            <person name="Binder M."/>
            <person name="Choi C."/>
            <person name="Clum A."/>
            <person name="Copeland A."/>
            <person name="Grisel N."/>
            <person name="Haridas S."/>
            <person name="Kipfer T."/>
            <person name="LaButti K."/>
            <person name="Lindquist E."/>
            <person name="Lipzen A."/>
            <person name="Maire R."/>
            <person name="Meier B."/>
            <person name="Mihaltcheva S."/>
            <person name="Molinier V."/>
            <person name="Murat C."/>
            <person name="Poggeler S."/>
            <person name="Quandt C.A."/>
            <person name="Sperisen C."/>
            <person name="Tritt A."/>
            <person name="Tisserant E."/>
            <person name="Crous P.W."/>
            <person name="Henrissat B."/>
            <person name="Nehls U."/>
            <person name="Egli S."/>
            <person name="Spatafora J.W."/>
            <person name="Grigoriev I.V."/>
            <person name="Martin F.M."/>
        </authorList>
    </citation>
    <scope>NUCLEOTIDE SEQUENCE [LARGE SCALE GENOMIC DNA]</scope>
    <source>
        <strain evidence="1 2">CBS 459.81</strain>
    </source>
</reference>
<dbReference type="Proteomes" id="UP000250266">
    <property type="component" value="Unassembled WGS sequence"/>
</dbReference>
<name>A0A8E2DX18_9PEZI</name>
<protein>
    <submittedName>
        <fullName evidence="1">Uncharacterized protein</fullName>
    </submittedName>
</protein>
<proteinExistence type="predicted"/>
<keyword evidence="2" id="KW-1185">Reference proteome</keyword>
<evidence type="ECO:0000313" key="1">
    <source>
        <dbReference type="EMBL" id="OCK73300.1"/>
    </source>
</evidence>